<sequence>MLKKNILAILFFAFIFNFLHIDTASAAPKLDVKAEAGISNKVKYYTPVPLKLTITNNGTAFSGDLVIDAAESYSMGSGLVYPLDIAEGETKEIQIYLNGLAEDYMYSSPQKTLFYFYEGGIEDGEMVKYTGSKTVKPQFHEQEATFIYTLTENSDRLSSLLRLRQYSTFNVEVFNLNQLKNYEFPTDEKGLAMANVLAVDEISLTDFSEEQQNAIYSWVEKGGVLLIGASDQVEASVGIFKDYLPLSLSNEKVTVSQERLKTLSQNGVFTQDIDVYKATEKEGSHRLLADGNTILASKKTLGSGQIIQTTFSLGDQPLASMDGYSKLLSEILKLQTTVQNNSFAMNFGNFNDYLPHEVGSVNELFPSFEISTTMLVIVIIIYILFIGPMLYFILKRMDKREHAWWLIPLLSIGLSLCLFIFGAKDRLMQSQIQQAAFYKVEGDSLTGKYMETILTNRSGDFTFNLDENTTATASQGMDYYYSSPADNVLHEKSYVKERANGSIIQLRNLNYWSVQSIVGETTIHNAGNMDIQLTVKDGLIEGTVTNHFPFKLNDVTIWSGTKEIELGDIESEGALKVSEQVKNSVLLSPSITNYGYNAPQSKDDLLPMRLEKVKYGAGGLIQDDHAPTIIAWTDESLVGIELDGNAEVSPVAYIAQTFEPKMELSGGFTLNKDTLEEYVEPTNATSYMELTSESSNEWYLDKGDYNYTVQIPSELIENSSWTELSVSNKASNRLEIAIWNIKTSQFEDIQEASKTFKDNLDQYVSTEGQIKMLVRLNDYLGTPVRMPDVEIKGVAQ</sequence>
<keyword evidence="1" id="KW-1133">Transmembrane helix</keyword>
<dbReference type="OrthoDB" id="137965at2"/>
<dbReference type="AlphaFoldDB" id="A0A3M8H4S0"/>
<dbReference type="Proteomes" id="UP000279909">
    <property type="component" value="Unassembled WGS sequence"/>
</dbReference>
<dbReference type="EMBL" id="RHLQ01000050">
    <property type="protein sequence ID" value="RNC97407.1"/>
    <property type="molecule type" value="Genomic_DNA"/>
</dbReference>
<evidence type="ECO:0000313" key="3">
    <source>
        <dbReference type="EMBL" id="RNC97407.1"/>
    </source>
</evidence>
<protein>
    <recommendedName>
        <fullName evidence="5">DUF4350 domain-containing protein</fullName>
    </recommendedName>
</protein>
<feature type="chain" id="PRO_5018198241" description="DUF4350 domain-containing protein" evidence="2">
    <location>
        <begin position="27"/>
        <end position="796"/>
    </location>
</feature>
<dbReference type="Gene3D" id="3.40.50.880">
    <property type="match status" value="1"/>
</dbReference>
<feature type="transmembrane region" description="Helical" evidence="1">
    <location>
        <begin position="403"/>
        <end position="423"/>
    </location>
</feature>
<dbReference type="InterPro" id="IPR029062">
    <property type="entry name" value="Class_I_gatase-like"/>
</dbReference>
<feature type="signal peptide" evidence="2">
    <location>
        <begin position="1"/>
        <end position="26"/>
    </location>
</feature>
<keyword evidence="1" id="KW-0472">Membrane</keyword>
<evidence type="ECO:0000313" key="4">
    <source>
        <dbReference type="Proteomes" id="UP000279909"/>
    </source>
</evidence>
<proteinExistence type="predicted"/>
<evidence type="ECO:0000256" key="2">
    <source>
        <dbReference type="SAM" id="SignalP"/>
    </source>
</evidence>
<organism evidence="3 4">
    <name type="scientific">Lysinibacillus halotolerans</name>
    <dbReference type="NCBI Taxonomy" id="1368476"/>
    <lineage>
        <taxon>Bacteria</taxon>
        <taxon>Bacillati</taxon>
        <taxon>Bacillota</taxon>
        <taxon>Bacilli</taxon>
        <taxon>Bacillales</taxon>
        <taxon>Bacillaceae</taxon>
        <taxon>Lysinibacillus</taxon>
    </lineage>
</organism>
<name>A0A3M8H4S0_9BACI</name>
<evidence type="ECO:0008006" key="5">
    <source>
        <dbReference type="Google" id="ProtNLM"/>
    </source>
</evidence>
<reference evidence="3 4" key="1">
    <citation type="journal article" date="2014" name="Int. J. Syst. Evol. Microbiol.">
        <title>Lysinibacillus halotolerans sp. nov., isolated from saline-alkaline soil.</title>
        <authorList>
            <person name="Kong D."/>
            <person name="Wang Y."/>
            <person name="Zhao B."/>
            <person name="Li Y."/>
            <person name="Song J."/>
            <person name="Zhai Y."/>
            <person name="Zhang C."/>
            <person name="Wang H."/>
            <person name="Chen X."/>
            <person name="Zhao B."/>
            <person name="Ruan Z."/>
        </authorList>
    </citation>
    <scope>NUCLEOTIDE SEQUENCE [LARGE SCALE GENOMIC DNA]</scope>
    <source>
        <strain evidence="3 4">MCCC 1A12703</strain>
    </source>
</reference>
<dbReference type="RefSeq" id="WP_122973276.1">
    <property type="nucleotide sequence ID" value="NZ_RHLQ01000050.1"/>
</dbReference>
<keyword evidence="1" id="KW-0812">Transmembrane</keyword>
<gene>
    <name evidence="3" type="ORF">EC501_15510</name>
</gene>
<comment type="caution">
    <text evidence="3">The sequence shown here is derived from an EMBL/GenBank/DDBJ whole genome shotgun (WGS) entry which is preliminary data.</text>
</comment>
<feature type="transmembrane region" description="Helical" evidence="1">
    <location>
        <begin position="374"/>
        <end position="394"/>
    </location>
</feature>
<keyword evidence="4" id="KW-1185">Reference proteome</keyword>
<accession>A0A3M8H4S0</accession>
<keyword evidence="2" id="KW-0732">Signal</keyword>
<evidence type="ECO:0000256" key="1">
    <source>
        <dbReference type="SAM" id="Phobius"/>
    </source>
</evidence>